<dbReference type="Proteomes" id="UP000737402">
    <property type="component" value="Unassembled WGS sequence"/>
</dbReference>
<keyword evidence="3" id="KW-1185">Reference proteome</keyword>
<comment type="caution">
    <text evidence="2">The sequence shown here is derived from an EMBL/GenBank/DDBJ whole genome shotgun (WGS) entry which is preliminary data.</text>
</comment>
<feature type="transmembrane region" description="Helical" evidence="1">
    <location>
        <begin position="61"/>
        <end position="82"/>
    </location>
</feature>
<keyword evidence="1" id="KW-0812">Transmembrane</keyword>
<feature type="transmembrane region" description="Helical" evidence="1">
    <location>
        <begin position="128"/>
        <end position="149"/>
    </location>
</feature>
<name>A0ABS2NVS6_9BACI</name>
<accession>A0ABS2NVS6</accession>
<keyword evidence="1" id="KW-0472">Membrane</keyword>
<sequence>MEVVIFLILTWFFAAYFLFQKKSLSLLENFFLFFFFFFINKNVLTMLSLNLKMIEYSREPHLFISFWFQRTIIGPILLLIFVNKIMDKPFLTKIGWGLIISAVWLLLDALGIEFNIITYTDWSFGRSLLLSAIYLTTAFVIASAYRYLIEREKVVKESP</sequence>
<evidence type="ECO:0000313" key="2">
    <source>
        <dbReference type="EMBL" id="MBM7618729.1"/>
    </source>
</evidence>
<reference evidence="2 3" key="1">
    <citation type="submission" date="2021-01" db="EMBL/GenBank/DDBJ databases">
        <title>Genomic Encyclopedia of Type Strains, Phase IV (KMG-IV): sequencing the most valuable type-strain genomes for metagenomic binning, comparative biology and taxonomic classification.</title>
        <authorList>
            <person name="Goeker M."/>
        </authorList>
    </citation>
    <scope>NUCLEOTIDE SEQUENCE [LARGE SCALE GENOMIC DNA]</scope>
    <source>
        <strain evidence="2 3">DSM 25879</strain>
    </source>
</reference>
<dbReference type="EMBL" id="JAFBED010000001">
    <property type="protein sequence ID" value="MBM7618729.1"/>
    <property type="molecule type" value="Genomic_DNA"/>
</dbReference>
<organism evidence="2 3">
    <name type="scientific">Sutcliffiella tianshenii</name>
    <dbReference type="NCBI Taxonomy" id="1463404"/>
    <lineage>
        <taxon>Bacteria</taxon>
        <taxon>Bacillati</taxon>
        <taxon>Bacillota</taxon>
        <taxon>Bacilli</taxon>
        <taxon>Bacillales</taxon>
        <taxon>Bacillaceae</taxon>
        <taxon>Sutcliffiella</taxon>
    </lineage>
</organism>
<proteinExistence type="predicted"/>
<evidence type="ECO:0000313" key="3">
    <source>
        <dbReference type="Proteomes" id="UP000737402"/>
    </source>
</evidence>
<feature type="transmembrane region" description="Helical" evidence="1">
    <location>
        <begin position="94"/>
        <end position="116"/>
    </location>
</feature>
<dbReference type="RefSeq" id="WP_204413148.1">
    <property type="nucleotide sequence ID" value="NZ_JAFBED010000001.1"/>
</dbReference>
<feature type="transmembrane region" description="Helical" evidence="1">
    <location>
        <begin position="30"/>
        <end position="49"/>
    </location>
</feature>
<keyword evidence="1" id="KW-1133">Transmembrane helix</keyword>
<gene>
    <name evidence="2" type="ORF">JOC95_000571</name>
</gene>
<evidence type="ECO:0000256" key="1">
    <source>
        <dbReference type="SAM" id="Phobius"/>
    </source>
</evidence>
<protein>
    <submittedName>
        <fullName evidence="2">Uncharacterized protein</fullName>
    </submittedName>
</protein>